<dbReference type="GO" id="GO:0005634">
    <property type="term" value="C:nucleus"/>
    <property type="evidence" value="ECO:0007669"/>
    <property type="project" value="UniProtKB-SubCell"/>
</dbReference>
<dbReference type="GO" id="GO:0005737">
    <property type="term" value="C:cytoplasm"/>
    <property type="evidence" value="ECO:0007669"/>
    <property type="project" value="UniProtKB-SubCell"/>
</dbReference>
<dbReference type="NCBIfam" id="TIGR00524">
    <property type="entry name" value="eIF-2B_rel"/>
    <property type="match status" value="1"/>
</dbReference>
<dbReference type="FunFam" id="1.20.120.420:FF:000003">
    <property type="entry name" value="Methylthioribose-1-phosphate isomerase"/>
    <property type="match status" value="1"/>
</dbReference>
<dbReference type="InterPro" id="IPR005251">
    <property type="entry name" value="IF-M1Pi"/>
</dbReference>
<keyword evidence="4" id="KW-0539">Nucleus</keyword>
<dbReference type="GO" id="GO:0019509">
    <property type="term" value="P:L-methionine salvage from methylthioadenosine"/>
    <property type="evidence" value="ECO:0007669"/>
    <property type="project" value="UniProtKB-UniRule"/>
</dbReference>
<dbReference type="OrthoDB" id="2461at2759"/>
<dbReference type="GO" id="GO:0046523">
    <property type="term" value="F:S-methyl-5-thioribose-1-phosphate isomerase activity"/>
    <property type="evidence" value="ECO:0007669"/>
    <property type="project" value="UniProtKB-UniRule"/>
</dbReference>
<dbReference type="Gene3D" id="1.20.120.420">
    <property type="entry name" value="translation initiation factor eif-2b, domain 1"/>
    <property type="match status" value="1"/>
</dbReference>
<evidence type="ECO:0000256" key="3">
    <source>
        <dbReference type="ARBA" id="ARBA00023235"/>
    </source>
</evidence>
<name>A0A1B2JFI5_PICPA</name>
<dbReference type="PANTHER" id="PTHR43475">
    <property type="entry name" value="METHYLTHIORIBOSE-1-PHOSPHATE ISOMERASE"/>
    <property type="match status" value="1"/>
</dbReference>
<gene>
    <name evidence="4 5" type="primary">MRI1</name>
    <name evidence="5" type="ORF">ATY40_BA7504105</name>
</gene>
<dbReference type="Pfam" id="PF01008">
    <property type="entry name" value="IF-2B"/>
    <property type="match status" value="1"/>
</dbReference>
<organism evidence="5 6">
    <name type="scientific">Komagataella pastoris</name>
    <name type="common">Yeast</name>
    <name type="synonym">Pichia pastoris</name>
    <dbReference type="NCBI Taxonomy" id="4922"/>
    <lineage>
        <taxon>Eukaryota</taxon>
        <taxon>Fungi</taxon>
        <taxon>Dikarya</taxon>
        <taxon>Ascomycota</taxon>
        <taxon>Saccharomycotina</taxon>
        <taxon>Pichiomycetes</taxon>
        <taxon>Pichiales</taxon>
        <taxon>Pichiaceae</taxon>
        <taxon>Komagataella</taxon>
    </lineage>
</organism>
<evidence type="ECO:0000313" key="6">
    <source>
        <dbReference type="Proteomes" id="UP000094565"/>
    </source>
</evidence>
<evidence type="ECO:0000313" key="5">
    <source>
        <dbReference type="EMBL" id="ANZ76800.1"/>
    </source>
</evidence>
<comment type="similarity">
    <text evidence="4">Belongs to the eIF-2B alpha/beta/delta subunits family. MtnA subfamily.</text>
</comment>
<reference evidence="5 6" key="1">
    <citation type="submission" date="2016-02" db="EMBL/GenBank/DDBJ databases">
        <title>Comparative genomic and transcriptomic foundation for Pichia pastoris.</title>
        <authorList>
            <person name="Love K.R."/>
            <person name="Shah K.A."/>
            <person name="Whittaker C.A."/>
            <person name="Wu J."/>
            <person name="Bartlett M.C."/>
            <person name="Ma D."/>
            <person name="Leeson R.L."/>
            <person name="Priest M."/>
            <person name="Young S.K."/>
            <person name="Love J.C."/>
        </authorList>
    </citation>
    <scope>NUCLEOTIDE SEQUENCE [LARGE SCALE GENOMIC DNA]</scope>
    <source>
        <strain evidence="5 6">ATCC 28485</strain>
    </source>
</reference>
<evidence type="ECO:0000256" key="2">
    <source>
        <dbReference type="ARBA" id="ARBA00023167"/>
    </source>
</evidence>
<sequence length="411" mass="45375">MSLEAIKFDRSKTRLDVLDQLLIPYQTKYIQVSNIDDGYSVIQKMQVRGAPAIAIVGAFSITCELHSVKDGQKNTHGYNVSNLPVFKAALERRIDNLVKSRPTAVNLINACTAVKAIVETACTIDDLYAEVLRYSVVLFEDDLKNNYRIGDNGVRYIDNELSEFEGPFAVMTICNTGSLATSGHGTALGIIRSLWAKSKANPNNADDKTIQGQKSWLSHVYACETRPYNQGSRLTSYELNFEKIPFSLITDNMPAYLIDSLFSQRVNCPLPSRAPVKFIIVGADRIVTNGDLANKIGTFQLALIASQYEGVKFIGAAPTTTIDYTRDSGDDIVIEQRPANELTSILGGQVDSSDQFVTDSEGKVNLLRVKTATPNIDVWNPAFDVTPNRLIDSIVTEQDYVVKDSHGKFNL</sequence>
<feature type="active site" description="Proton donor" evidence="4">
    <location>
        <position position="284"/>
    </location>
</feature>
<comment type="catalytic activity">
    <reaction evidence="4">
        <text>5-(methylsulfanyl)-alpha-D-ribose 1-phosphate = 5-(methylsulfanyl)-D-ribulose 1-phosphate</text>
        <dbReference type="Rhea" id="RHEA:19989"/>
        <dbReference type="ChEBI" id="CHEBI:58533"/>
        <dbReference type="ChEBI" id="CHEBI:58548"/>
        <dbReference type="EC" id="5.3.1.23"/>
    </reaction>
</comment>
<dbReference type="NCBIfam" id="TIGR00512">
    <property type="entry name" value="salvage_mtnA"/>
    <property type="match status" value="1"/>
</dbReference>
<feature type="site" description="Transition state stabilizer" evidence="4">
    <location>
        <position position="174"/>
    </location>
</feature>
<dbReference type="Gene3D" id="3.40.50.10470">
    <property type="entry name" value="Translation initiation factor eif-2b, domain 2"/>
    <property type="match status" value="1"/>
</dbReference>
<comment type="pathway">
    <text evidence="4">Amino-acid biosynthesis; L-methionine biosynthesis via salvage pathway; L-methionine from S-methyl-5-thio-alpha-D-ribose 1-phosphate: step 1/6.</text>
</comment>
<dbReference type="UniPathway" id="UPA00904">
    <property type="reaction ID" value="UER00874"/>
</dbReference>
<dbReference type="EMBL" id="CP014586">
    <property type="protein sequence ID" value="ANZ76800.1"/>
    <property type="molecule type" value="Genomic_DNA"/>
</dbReference>
<dbReference type="InterPro" id="IPR000649">
    <property type="entry name" value="IF-2B-related"/>
</dbReference>
<keyword evidence="4" id="KW-0963">Cytoplasm</keyword>
<dbReference type="InterPro" id="IPR027363">
    <property type="entry name" value="M1Pi_N"/>
</dbReference>
<dbReference type="HAMAP" id="MF_01678">
    <property type="entry name" value="Salvage_MtnA"/>
    <property type="match status" value="1"/>
</dbReference>
<protein>
    <recommendedName>
        <fullName evidence="4">Methylthioribose-1-phosphate isomerase</fullName>
        <shortName evidence="4">M1Pi</shortName>
        <shortName evidence="4">MTR-1-P isomerase</shortName>
        <ecNumber evidence="4">5.3.1.23</ecNumber>
    </recommendedName>
    <alternativeName>
        <fullName evidence="4">S-methyl-5-thioribose-1-phosphate isomerase</fullName>
    </alternativeName>
    <alternativeName>
        <fullName evidence="4">Translation initiation factor eIF-2B subunit alpha/beta/delta-like protein</fullName>
    </alternativeName>
</protein>
<dbReference type="NCBIfam" id="NF004326">
    <property type="entry name" value="PRK05720.1"/>
    <property type="match status" value="1"/>
</dbReference>
<dbReference type="PANTHER" id="PTHR43475:SF1">
    <property type="entry name" value="METHYLTHIORIBOSE-1-PHOSPHATE ISOMERASE"/>
    <property type="match status" value="1"/>
</dbReference>
<dbReference type="InterPro" id="IPR042529">
    <property type="entry name" value="IF_2B-like_C"/>
</dbReference>
<keyword evidence="2 4" id="KW-0486">Methionine biosynthesis</keyword>
<dbReference type="AlphaFoldDB" id="A0A1B2JFI5"/>
<dbReference type="InterPro" id="IPR037171">
    <property type="entry name" value="NagB/RpiA_transferase-like"/>
</dbReference>
<comment type="function">
    <text evidence="4">Catalyzes the interconversion of methylthioribose-1-phosphate (MTR-1-P) into methylthioribulose-1-phosphate (MTRu-1-P).</text>
</comment>
<accession>A0A1B2JFI5</accession>
<keyword evidence="1 4" id="KW-0028">Amino-acid biosynthesis</keyword>
<dbReference type="Proteomes" id="UP000094565">
    <property type="component" value="Chromosome 3"/>
</dbReference>
<dbReference type="EC" id="5.3.1.23" evidence="4"/>
<dbReference type="InterPro" id="IPR011559">
    <property type="entry name" value="Initiation_fac_2B_a/b/d"/>
</dbReference>
<keyword evidence="6" id="KW-1185">Reference proteome</keyword>
<comment type="subcellular location">
    <subcellularLocation>
        <location evidence="4">Cytoplasm</location>
    </subcellularLocation>
    <subcellularLocation>
        <location evidence="4">Nucleus</location>
    </subcellularLocation>
</comment>
<dbReference type="SUPFAM" id="SSF100950">
    <property type="entry name" value="NagB/RpiA/CoA transferase-like"/>
    <property type="match status" value="1"/>
</dbReference>
<proteinExistence type="inferred from homology"/>
<evidence type="ECO:0000256" key="1">
    <source>
        <dbReference type="ARBA" id="ARBA00022605"/>
    </source>
</evidence>
<keyword evidence="3 4" id="KW-0413">Isomerase</keyword>
<evidence type="ECO:0000256" key="4">
    <source>
        <dbReference type="HAMAP-Rule" id="MF_03119"/>
    </source>
</evidence>